<organism evidence="1 2">
    <name type="scientific">Cronartium quercuum f. sp. fusiforme G11</name>
    <dbReference type="NCBI Taxonomy" id="708437"/>
    <lineage>
        <taxon>Eukaryota</taxon>
        <taxon>Fungi</taxon>
        <taxon>Dikarya</taxon>
        <taxon>Basidiomycota</taxon>
        <taxon>Pucciniomycotina</taxon>
        <taxon>Pucciniomycetes</taxon>
        <taxon>Pucciniales</taxon>
        <taxon>Coleosporiaceae</taxon>
        <taxon>Cronartium</taxon>
    </lineage>
</organism>
<comment type="caution">
    <text evidence="1">The sequence shown here is derived from an EMBL/GenBank/DDBJ whole genome shotgun (WGS) entry which is preliminary data.</text>
</comment>
<evidence type="ECO:0000313" key="1">
    <source>
        <dbReference type="EMBL" id="KAG0141997.1"/>
    </source>
</evidence>
<sequence>MDFSQTADDSHWSSIMNECKTKTLPVPSPMVLLPFEVMEQIIEEILLTIKGGQYLLSGRHHYRDQKSLVNWSIRNETLLGNRFKRTYKLHRSGKVVLKKVADINVQFREGVKDYLLHPLTITNLKEIPHVSEHSAVQQVEVLLLDRFQQKAWSRLSRFLEQSKATLHTIILDIAPPTDSTTSVIVPTSLWGSIFKAKAIKRFAFRTHDRNKPAAVNSCLLKRIMSEWKKMGDLEIHYFQGTANSRMGGMVYHDAKPGCSLTSLFLRNPMDLHKRDVEFLLSRSYRTLRELTIVLHQPKETDLQALVEGFKKCDSIKTLRVAIYQPLQLIFWDDTDEEDLDERNYPIGLAAESKQQDFVADIVKNFPALENLELAGDLWNNKIFTNFPTSVKLRSLSLKNVCDCDFGFLNECLSKSVNMVKLQELKVSNCIDVERGIEIYKQTAAICQQQKTKFNYEISKDELRNCLGNQDNGPRV</sequence>
<dbReference type="OrthoDB" id="2503208at2759"/>
<name>A0A9P6T7F7_9BASI</name>
<dbReference type="EMBL" id="MU167363">
    <property type="protein sequence ID" value="KAG0141997.1"/>
    <property type="molecule type" value="Genomic_DNA"/>
</dbReference>
<protein>
    <submittedName>
        <fullName evidence="1">Uncharacterized protein</fullName>
    </submittedName>
</protein>
<evidence type="ECO:0000313" key="2">
    <source>
        <dbReference type="Proteomes" id="UP000886653"/>
    </source>
</evidence>
<keyword evidence="2" id="KW-1185">Reference proteome</keyword>
<reference evidence="1" key="1">
    <citation type="submission" date="2013-11" db="EMBL/GenBank/DDBJ databases">
        <title>Genome sequence of the fusiform rust pathogen reveals effectors for host alternation and coevolution with pine.</title>
        <authorList>
            <consortium name="DOE Joint Genome Institute"/>
            <person name="Smith K."/>
            <person name="Pendleton A."/>
            <person name="Kubisiak T."/>
            <person name="Anderson C."/>
            <person name="Salamov A."/>
            <person name="Aerts A."/>
            <person name="Riley R."/>
            <person name="Clum A."/>
            <person name="Lindquist E."/>
            <person name="Ence D."/>
            <person name="Campbell M."/>
            <person name="Kronenberg Z."/>
            <person name="Feau N."/>
            <person name="Dhillon B."/>
            <person name="Hamelin R."/>
            <person name="Burleigh J."/>
            <person name="Smith J."/>
            <person name="Yandell M."/>
            <person name="Nelson C."/>
            <person name="Grigoriev I."/>
            <person name="Davis J."/>
        </authorList>
    </citation>
    <scope>NUCLEOTIDE SEQUENCE</scope>
    <source>
        <strain evidence="1">G11</strain>
    </source>
</reference>
<dbReference type="Proteomes" id="UP000886653">
    <property type="component" value="Unassembled WGS sequence"/>
</dbReference>
<gene>
    <name evidence="1" type="ORF">CROQUDRAFT_725347</name>
</gene>
<dbReference type="SUPFAM" id="SSF52047">
    <property type="entry name" value="RNI-like"/>
    <property type="match status" value="1"/>
</dbReference>
<dbReference type="AlphaFoldDB" id="A0A9P6T7F7"/>
<proteinExistence type="predicted"/>
<dbReference type="InterPro" id="IPR032675">
    <property type="entry name" value="LRR_dom_sf"/>
</dbReference>
<dbReference type="Gene3D" id="3.80.10.10">
    <property type="entry name" value="Ribonuclease Inhibitor"/>
    <property type="match status" value="1"/>
</dbReference>
<accession>A0A9P6T7F7</accession>